<evidence type="ECO:0000256" key="3">
    <source>
        <dbReference type="ARBA" id="ARBA00023237"/>
    </source>
</evidence>
<proteinExistence type="predicted"/>
<evidence type="ECO:0000313" key="6">
    <source>
        <dbReference type="Proteomes" id="UP000396835"/>
    </source>
</evidence>
<gene>
    <name evidence="5" type="ORF">NCTC7812_02687</name>
</gene>
<sequence length="876" mass="99320">MFLSNFKIRQIYSSYKIISLIIFLFISIYSNAQNEKFTISRRNITVKQIFEQIEAQSKYTVAYSRVQIDVNRKITIKVQKVDLKEVLERTLKDTGFTYKIKGLHIIIVPISAKTLHGITPRQTIKGIVKDASSGVPIPYATIVLSNTNPQIGMTSDSLGYFRFNNIPIGRYDIQVSCLGYEAVVMKGILLTSAKEADCTITMSENTQKLEEVVVHAKIDKERSLNPMALTGGSILTVEESSRFAGGFDDPARLVSSFAGVAGGINTNALIIRGNSPQYTQWRMEGVEISNPTHYADMTGLGGGLLTGLSANVLGNSDFFNSAFPAEYNNALAGVFDMSMRTGNSENYEYAFQIGLWGIDLASEGPISKKNNSSYLFNYRYSFSGLSDVVSGADEGLNYQDLAFKFNFPTKKAGEFTVWGLGLLDKVLRKNEENPEKWEYTSDKQESDNAFAKGMLGIGHKIYCKPNSYIKTSLAATYTRVHAIVDQADDKMVYHRMADMQYCNTDIIFSSYLHSKINSRHFNRTGFTFTRMDYNLDFNLSEKMSQYEPMRQIAKGNHSDVAFSAFTSSVFKLNNNVDVGIGLTGQYFGLNNHWTLEPRFSIKWKLPKNQVLSFAYGLNSMRSRLDYYYVKTAEAGETLVNKELDFSKTHHFSLSYGKRITDNLYLKVEPYFQYLYDIPVESGTSFSILNYNGYGLDKALINIGKGRNYGVDVTLERYLADGWYNLLSASLFKSEYVGGDKKWRNTRMDQRFIINGLVGKEWVFGKSKNKVFSANVRLTYQGGNRYTPISNEESQVEHGIKEDETRAYSLKLPNSFTTDLTLRLRVNKKRFTHEFSFMLLNANGFRQTGYAYNIVTNSVERKRYAPIIPNISWKIYF</sequence>
<evidence type="ECO:0000313" key="5">
    <source>
        <dbReference type="EMBL" id="VFB15102.1"/>
    </source>
</evidence>
<keyword evidence="1" id="KW-0813">Transport</keyword>
<keyword evidence="2" id="KW-0472">Membrane</keyword>
<name>A0A449I6Q5_9BACE</name>
<dbReference type="SUPFAM" id="SSF49464">
    <property type="entry name" value="Carboxypeptidase regulatory domain-like"/>
    <property type="match status" value="1"/>
</dbReference>
<dbReference type="InterPro" id="IPR008969">
    <property type="entry name" value="CarboxyPept-like_regulatory"/>
</dbReference>
<dbReference type="EMBL" id="CAACYH010000007">
    <property type="protein sequence ID" value="VFB15102.1"/>
    <property type="molecule type" value="Genomic_DNA"/>
</dbReference>
<evidence type="ECO:0000259" key="4">
    <source>
        <dbReference type="SMART" id="SM00965"/>
    </source>
</evidence>
<dbReference type="Proteomes" id="UP000396835">
    <property type="component" value="Unassembled WGS sequence"/>
</dbReference>
<dbReference type="SMART" id="SM00965">
    <property type="entry name" value="STN"/>
    <property type="match status" value="1"/>
</dbReference>
<organism evidence="5 6">
    <name type="scientific">Prevotella heparinolytica</name>
    <dbReference type="NCBI Taxonomy" id="28113"/>
    <lineage>
        <taxon>Bacteria</taxon>
        <taxon>Pseudomonadati</taxon>
        <taxon>Bacteroidota</taxon>
        <taxon>Bacteroidia</taxon>
        <taxon>Bacteroidales</taxon>
        <taxon>Bacteroidaceae</taxon>
        <taxon>Bacteroides</taxon>
    </lineage>
</organism>
<feature type="domain" description="Secretin/TonB short N-terminal" evidence="4">
    <location>
        <begin position="59"/>
        <end position="110"/>
    </location>
</feature>
<dbReference type="GO" id="GO:0019867">
    <property type="term" value="C:outer membrane"/>
    <property type="evidence" value="ECO:0007669"/>
    <property type="project" value="InterPro"/>
</dbReference>
<dbReference type="Pfam" id="PF13620">
    <property type="entry name" value="CarboxypepD_reg"/>
    <property type="match status" value="1"/>
</dbReference>
<evidence type="ECO:0000256" key="2">
    <source>
        <dbReference type="ARBA" id="ARBA00023136"/>
    </source>
</evidence>
<dbReference type="AlphaFoldDB" id="A0A449I6Q5"/>
<dbReference type="Gene3D" id="2.60.40.1120">
    <property type="entry name" value="Carboxypeptidase-like, regulatory domain"/>
    <property type="match status" value="1"/>
</dbReference>
<dbReference type="RefSeq" id="WP_234878148.1">
    <property type="nucleotide sequence ID" value="NZ_CAACYH010000007.1"/>
</dbReference>
<keyword evidence="3" id="KW-0998">Cell outer membrane</keyword>
<dbReference type="Pfam" id="PF07660">
    <property type="entry name" value="STN"/>
    <property type="match status" value="1"/>
</dbReference>
<accession>A0A449I6Q5</accession>
<protein>
    <submittedName>
        <fullName evidence="5">Secretin and TonB N terminus short domain</fullName>
    </submittedName>
</protein>
<dbReference type="InterPro" id="IPR011662">
    <property type="entry name" value="Secretin/TonB_short_N"/>
</dbReference>
<dbReference type="SUPFAM" id="SSF56935">
    <property type="entry name" value="Porins"/>
    <property type="match status" value="1"/>
</dbReference>
<reference evidence="5 6" key="1">
    <citation type="submission" date="2019-02" db="EMBL/GenBank/DDBJ databases">
        <authorList>
            <consortium name="Pathogen Informatics"/>
        </authorList>
    </citation>
    <scope>NUCLEOTIDE SEQUENCE [LARGE SCALE GENOMIC DNA]</scope>
    <source>
        <strain evidence="5 6">3012STDY7078512</strain>
    </source>
</reference>
<evidence type="ECO:0000256" key="1">
    <source>
        <dbReference type="ARBA" id="ARBA00022448"/>
    </source>
</evidence>